<comment type="caution">
    <text evidence="1">The sequence shown here is derived from an EMBL/GenBank/DDBJ whole genome shotgun (WGS) entry which is preliminary data.</text>
</comment>
<name>A0A9P6HC80_9AGAM</name>
<organism evidence="1 2">
    <name type="scientific">Thelephora terrestris</name>
    <dbReference type="NCBI Taxonomy" id="56493"/>
    <lineage>
        <taxon>Eukaryota</taxon>
        <taxon>Fungi</taxon>
        <taxon>Dikarya</taxon>
        <taxon>Basidiomycota</taxon>
        <taxon>Agaricomycotina</taxon>
        <taxon>Agaricomycetes</taxon>
        <taxon>Thelephorales</taxon>
        <taxon>Thelephoraceae</taxon>
        <taxon>Thelephora</taxon>
    </lineage>
</organism>
<reference evidence="1" key="1">
    <citation type="journal article" date="2020" name="Nat. Commun.">
        <title>Large-scale genome sequencing of mycorrhizal fungi provides insights into the early evolution of symbiotic traits.</title>
        <authorList>
            <person name="Miyauchi S."/>
            <person name="Kiss E."/>
            <person name="Kuo A."/>
            <person name="Drula E."/>
            <person name="Kohler A."/>
            <person name="Sanchez-Garcia M."/>
            <person name="Morin E."/>
            <person name="Andreopoulos B."/>
            <person name="Barry K.W."/>
            <person name="Bonito G."/>
            <person name="Buee M."/>
            <person name="Carver A."/>
            <person name="Chen C."/>
            <person name="Cichocki N."/>
            <person name="Clum A."/>
            <person name="Culley D."/>
            <person name="Crous P.W."/>
            <person name="Fauchery L."/>
            <person name="Girlanda M."/>
            <person name="Hayes R.D."/>
            <person name="Keri Z."/>
            <person name="LaButti K."/>
            <person name="Lipzen A."/>
            <person name="Lombard V."/>
            <person name="Magnuson J."/>
            <person name="Maillard F."/>
            <person name="Murat C."/>
            <person name="Nolan M."/>
            <person name="Ohm R.A."/>
            <person name="Pangilinan J."/>
            <person name="Pereira M.F."/>
            <person name="Perotto S."/>
            <person name="Peter M."/>
            <person name="Pfister S."/>
            <person name="Riley R."/>
            <person name="Sitrit Y."/>
            <person name="Stielow J.B."/>
            <person name="Szollosi G."/>
            <person name="Zifcakova L."/>
            <person name="Stursova M."/>
            <person name="Spatafora J.W."/>
            <person name="Tedersoo L."/>
            <person name="Vaario L.M."/>
            <person name="Yamada A."/>
            <person name="Yan M."/>
            <person name="Wang P."/>
            <person name="Xu J."/>
            <person name="Bruns T."/>
            <person name="Baldrian P."/>
            <person name="Vilgalys R."/>
            <person name="Dunand C."/>
            <person name="Henrissat B."/>
            <person name="Grigoriev I.V."/>
            <person name="Hibbett D."/>
            <person name="Nagy L.G."/>
            <person name="Martin F.M."/>
        </authorList>
    </citation>
    <scope>NUCLEOTIDE SEQUENCE</scope>
    <source>
        <strain evidence="1">UH-Tt-Lm1</strain>
    </source>
</reference>
<protein>
    <recommendedName>
        <fullName evidence="3">Fungal N-terminal domain-containing protein</fullName>
    </recommendedName>
</protein>
<dbReference type="Proteomes" id="UP000736335">
    <property type="component" value="Unassembled WGS sequence"/>
</dbReference>
<evidence type="ECO:0000313" key="1">
    <source>
        <dbReference type="EMBL" id="KAF9783829.1"/>
    </source>
</evidence>
<proteinExistence type="predicted"/>
<dbReference type="EMBL" id="WIUZ02000009">
    <property type="protein sequence ID" value="KAF9783829.1"/>
    <property type="molecule type" value="Genomic_DNA"/>
</dbReference>
<evidence type="ECO:0000313" key="2">
    <source>
        <dbReference type="Proteomes" id="UP000736335"/>
    </source>
</evidence>
<keyword evidence="2" id="KW-1185">Reference proteome</keyword>
<gene>
    <name evidence="1" type="ORF">BJ322DRAFT_881313</name>
</gene>
<evidence type="ECO:0008006" key="3">
    <source>
        <dbReference type="Google" id="ProtNLM"/>
    </source>
</evidence>
<dbReference type="AlphaFoldDB" id="A0A9P6HC80"/>
<reference evidence="1" key="2">
    <citation type="submission" date="2020-11" db="EMBL/GenBank/DDBJ databases">
        <authorList>
            <consortium name="DOE Joint Genome Institute"/>
            <person name="Kuo A."/>
            <person name="Miyauchi S."/>
            <person name="Kiss E."/>
            <person name="Drula E."/>
            <person name="Kohler A."/>
            <person name="Sanchez-Garcia M."/>
            <person name="Andreopoulos B."/>
            <person name="Barry K.W."/>
            <person name="Bonito G."/>
            <person name="Buee M."/>
            <person name="Carver A."/>
            <person name="Chen C."/>
            <person name="Cichocki N."/>
            <person name="Clum A."/>
            <person name="Culley D."/>
            <person name="Crous P.W."/>
            <person name="Fauchery L."/>
            <person name="Girlanda M."/>
            <person name="Hayes R."/>
            <person name="Keri Z."/>
            <person name="Labutti K."/>
            <person name="Lipzen A."/>
            <person name="Lombard V."/>
            <person name="Magnuson J."/>
            <person name="Maillard F."/>
            <person name="Morin E."/>
            <person name="Murat C."/>
            <person name="Nolan M."/>
            <person name="Ohm R."/>
            <person name="Pangilinan J."/>
            <person name="Pereira M."/>
            <person name="Perotto S."/>
            <person name="Peter M."/>
            <person name="Riley R."/>
            <person name="Sitrit Y."/>
            <person name="Stielow B."/>
            <person name="Szollosi G."/>
            <person name="Zifcakova L."/>
            <person name="Stursova M."/>
            <person name="Spatafora J.W."/>
            <person name="Tedersoo L."/>
            <person name="Vaario L.-M."/>
            <person name="Yamada A."/>
            <person name="Yan M."/>
            <person name="Wang P."/>
            <person name="Xu J."/>
            <person name="Bruns T."/>
            <person name="Baldrian P."/>
            <person name="Vilgalys R."/>
            <person name="Henrissat B."/>
            <person name="Grigoriev I.V."/>
            <person name="Hibbett D."/>
            <person name="Nagy L.G."/>
            <person name="Martin F.M."/>
        </authorList>
    </citation>
    <scope>NUCLEOTIDE SEQUENCE</scope>
    <source>
        <strain evidence="1">UH-Tt-Lm1</strain>
    </source>
</reference>
<sequence>MEAKLERQNGRESALSSINKAKDALDLARDVKGTKPAKDAFDSASLLLAAIRADCVELGFICADVCQALGRGLRGRRADQHSQSILDAIHQFNMTMAEIKGHVVKRGKRNAIAQRFHAKHDKEAVASWKLGLGKILSVFETELSINADVNDNQRGALDIQTLPSPVNANASASASAIYRDVFNTHGDKHAKNLPTYARSAIYTNHHPCV</sequence>
<accession>A0A9P6HC80</accession>